<feature type="domain" description="CoA carboxyltransferase C-terminal" evidence="2">
    <location>
        <begin position="323"/>
        <end position="563"/>
    </location>
</feature>
<dbReference type="SUPFAM" id="SSF52096">
    <property type="entry name" value="ClpP/crotonase"/>
    <property type="match status" value="2"/>
</dbReference>
<evidence type="ECO:0000313" key="3">
    <source>
        <dbReference type="EMBL" id="GAA1773286.1"/>
    </source>
</evidence>
<dbReference type="PANTHER" id="PTHR43842:SF2">
    <property type="entry name" value="PROPIONYL-COA CARBOXYLASE BETA CHAIN, MITOCHONDRIAL"/>
    <property type="match status" value="1"/>
</dbReference>
<dbReference type="Gene3D" id="3.90.226.10">
    <property type="entry name" value="2-enoyl-CoA Hydratase, Chain A, domain 1"/>
    <property type="match status" value="2"/>
</dbReference>
<sequence>MEHPVAAGVAGTLVQVSPAVGDQVRVDDVLATVAATDHVVPHTDATTDDTDLDHIRPDLAAVLGRKAVTLDASRPEAVTKRHTGGHRTARENIAALTEPRSFVEYGSFPVAAQRGRRELEELIAMTPADGIVTGIGRIGAQAQQRSECLVLAYDYTVLAGTQGYFNHKKTDRALRIARAQGLPVVLLAEGGGGRPGDVDATHIVASGLDVETFASMARLSGRVPTVAVVTGRCFAGNAALAGVCDVLIATRDSTIGMAGPAMVEGGGLGRFAAEEIGPMSVQTRNGVVDVVVDDDEAAMAAARDYLSYFQGAQGDWRAGDQRRLRHLVPEKRKTPYDVRAVVRALADEDAVFELRAAFAPGAITALVRIEGVPMGLIANNPGHLGGAIDSDAADKLARFLQLCDAHGLPIVSLCDTPGFMVGPDAERTGSVRHVSRLFVIGANLRVPVVTVVLRKAYGLGAQAMAGGGFRETAATLAWPTGEVGAMGLEGAVRLGYATELAALTDDDARARRFDELVERAYEQGRAINAAMLGEIDEVIDPAETRDRIRTALAGKAIDANRAYRFVDTW</sequence>
<organism evidence="3 4">
    <name type="scientific">Nostocoides vanveenii</name>
    <dbReference type="NCBI Taxonomy" id="330835"/>
    <lineage>
        <taxon>Bacteria</taxon>
        <taxon>Bacillati</taxon>
        <taxon>Actinomycetota</taxon>
        <taxon>Actinomycetes</taxon>
        <taxon>Micrococcales</taxon>
        <taxon>Intrasporangiaceae</taxon>
        <taxon>Nostocoides</taxon>
    </lineage>
</organism>
<evidence type="ECO:0000259" key="2">
    <source>
        <dbReference type="PROSITE" id="PS50989"/>
    </source>
</evidence>
<evidence type="ECO:0000313" key="4">
    <source>
        <dbReference type="Proteomes" id="UP001501475"/>
    </source>
</evidence>
<dbReference type="Proteomes" id="UP001501475">
    <property type="component" value="Unassembled WGS sequence"/>
</dbReference>
<proteinExistence type="predicted"/>
<dbReference type="InterPro" id="IPR034733">
    <property type="entry name" value="AcCoA_carboxyl_beta"/>
</dbReference>
<dbReference type="PROSITE" id="PS50989">
    <property type="entry name" value="COA_CT_CTER"/>
    <property type="match status" value="1"/>
</dbReference>
<dbReference type="InterPro" id="IPR029045">
    <property type="entry name" value="ClpP/crotonase-like_dom_sf"/>
</dbReference>
<name>A0ABP4XCB6_9MICO</name>
<dbReference type="EMBL" id="BAAAPN010000098">
    <property type="protein sequence ID" value="GAA1773286.1"/>
    <property type="molecule type" value="Genomic_DNA"/>
</dbReference>
<dbReference type="InterPro" id="IPR051047">
    <property type="entry name" value="AccD/PCCB"/>
</dbReference>
<evidence type="ECO:0000259" key="1">
    <source>
        <dbReference type="PROSITE" id="PS50980"/>
    </source>
</evidence>
<protein>
    <recommendedName>
        <fullName evidence="5">Biotin carboxylase</fullName>
    </recommendedName>
</protein>
<dbReference type="PROSITE" id="PS50980">
    <property type="entry name" value="COA_CT_NTER"/>
    <property type="match status" value="1"/>
</dbReference>
<gene>
    <name evidence="3" type="ORF">GCM10009810_33100</name>
</gene>
<accession>A0ABP4XCB6</accession>
<dbReference type="InterPro" id="IPR011762">
    <property type="entry name" value="COA_CT_N"/>
</dbReference>
<feature type="domain" description="CoA carboxyltransferase N-terminal" evidence="1">
    <location>
        <begin position="56"/>
        <end position="322"/>
    </location>
</feature>
<dbReference type="Pfam" id="PF01039">
    <property type="entry name" value="Carboxyl_trans"/>
    <property type="match status" value="1"/>
</dbReference>
<keyword evidence="4" id="KW-1185">Reference proteome</keyword>
<reference evidence="4" key="1">
    <citation type="journal article" date="2019" name="Int. J. Syst. Evol. Microbiol.">
        <title>The Global Catalogue of Microorganisms (GCM) 10K type strain sequencing project: providing services to taxonomists for standard genome sequencing and annotation.</title>
        <authorList>
            <consortium name="The Broad Institute Genomics Platform"/>
            <consortium name="The Broad Institute Genome Sequencing Center for Infectious Disease"/>
            <person name="Wu L."/>
            <person name="Ma J."/>
        </authorList>
    </citation>
    <scope>NUCLEOTIDE SEQUENCE [LARGE SCALE GENOMIC DNA]</scope>
    <source>
        <strain evidence="4">JCM 15591</strain>
    </source>
</reference>
<dbReference type="PANTHER" id="PTHR43842">
    <property type="entry name" value="PROPIONYL-COA CARBOXYLASE BETA CHAIN"/>
    <property type="match status" value="1"/>
</dbReference>
<dbReference type="InterPro" id="IPR011763">
    <property type="entry name" value="COA_CT_C"/>
</dbReference>
<comment type="caution">
    <text evidence="3">The sequence shown here is derived from an EMBL/GenBank/DDBJ whole genome shotgun (WGS) entry which is preliminary data.</text>
</comment>
<evidence type="ECO:0008006" key="5">
    <source>
        <dbReference type="Google" id="ProtNLM"/>
    </source>
</evidence>